<evidence type="ECO:0000256" key="2">
    <source>
        <dbReference type="SAM" id="MobiDB-lite"/>
    </source>
</evidence>
<dbReference type="EMBL" id="CAJNOH010002910">
    <property type="protein sequence ID" value="CAF1315905.1"/>
    <property type="molecule type" value="Genomic_DNA"/>
</dbReference>
<name>A0A815ZD22_9BILA</name>
<evidence type="ECO:0000313" key="4">
    <source>
        <dbReference type="EMBL" id="CAF1582947.1"/>
    </source>
</evidence>
<keyword evidence="1" id="KW-0175">Coiled coil</keyword>
<accession>A0A815ZD22</accession>
<reference evidence="4" key="1">
    <citation type="submission" date="2021-02" db="EMBL/GenBank/DDBJ databases">
        <authorList>
            <person name="Nowell W R."/>
        </authorList>
    </citation>
    <scope>NUCLEOTIDE SEQUENCE</scope>
</reference>
<feature type="non-terminal residue" evidence="4">
    <location>
        <position position="321"/>
    </location>
</feature>
<feature type="compositionally biased region" description="Polar residues" evidence="2">
    <location>
        <begin position="190"/>
        <end position="207"/>
    </location>
</feature>
<evidence type="ECO:0000313" key="3">
    <source>
        <dbReference type="EMBL" id="CAF1315905.1"/>
    </source>
</evidence>
<evidence type="ECO:0008006" key="6">
    <source>
        <dbReference type="Google" id="ProtNLM"/>
    </source>
</evidence>
<feature type="coiled-coil region" evidence="1">
    <location>
        <begin position="84"/>
        <end position="128"/>
    </location>
</feature>
<dbReference type="EMBL" id="CAJNOL010004185">
    <property type="protein sequence ID" value="CAF1582947.1"/>
    <property type="molecule type" value="Genomic_DNA"/>
</dbReference>
<proteinExistence type="predicted"/>
<dbReference type="AlphaFoldDB" id="A0A815ZD22"/>
<organism evidence="4 5">
    <name type="scientific">Rotaria sordida</name>
    <dbReference type="NCBI Taxonomy" id="392033"/>
    <lineage>
        <taxon>Eukaryota</taxon>
        <taxon>Metazoa</taxon>
        <taxon>Spiralia</taxon>
        <taxon>Gnathifera</taxon>
        <taxon>Rotifera</taxon>
        <taxon>Eurotatoria</taxon>
        <taxon>Bdelloidea</taxon>
        <taxon>Philodinida</taxon>
        <taxon>Philodinidae</taxon>
        <taxon>Rotaria</taxon>
    </lineage>
</organism>
<keyword evidence="5" id="KW-1185">Reference proteome</keyword>
<protein>
    <recommendedName>
        <fullName evidence="6">B box-type domain-containing protein</fullName>
    </recommendedName>
</protein>
<sequence length="321" mass="36846">MCDLCSPRQVAAITSCKGCAKHLCRKHFNGHRENLTKGLQNVTYLCDNVLQELERVIDSALKPPGHNNAVALLKQIDEWKTNTIERVTQAANDVRETVERLFNRKAEYDQIRQNIHRITKELREQQDLESFVESDIDRWMNQLKQLQTDFNQPLEVETNPPILLIQTIDWNTTIKITSSDEEPEEAIISRSASSTDDGLPRKSSQFHSQEEPYPSFLIGLNESIDREIGSLLKNLMYLAPMDKNGPMNGQCGPQTDQMEQFLSDAFGFKNILGKYIFPGIKSFQLDKPLHSLNSNTQIHFPRNMANSFTMTVQEIIDWQYS</sequence>
<dbReference type="Proteomes" id="UP000663870">
    <property type="component" value="Unassembled WGS sequence"/>
</dbReference>
<comment type="caution">
    <text evidence="4">The sequence shown here is derived from an EMBL/GenBank/DDBJ whole genome shotgun (WGS) entry which is preliminary data.</text>
</comment>
<evidence type="ECO:0000256" key="1">
    <source>
        <dbReference type="SAM" id="Coils"/>
    </source>
</evidence>
<dbReference type="Proteomes" id="UP000663854">
    <property type="component" value="Unassembled WGS sequence"/>
</dbReference>
<feature type="region of interest" description="Disordered" evidence="2">
    <location>
        <begin position="179"/>
        <end position="210"/>
    </location>
</feature>
<evidence type="ECO:0000313" key="5">
    <source>
        <dbReference type="Proteomes" id="UP000663870"/>
    </source>
</evidence>
<gene>
    <name evidence="4" type="ORF">JXQ802_LOCUS46418</name>
    <name evidence="3" type="ORF">PYM288_LOCUS30657</name>
</gene>